<evidence type="ECO:0000313" key="6">
    <source>
        <dbReference type="Proteomes" id="UP000626148"/>
    </source>
</evidence>
<feature type="binding site" evidence="3">
    <location>
        <begin position="237"/>
        <end position="239"/>
    </location>
    <ligand>
        <name>substrate</name>
    </ligand>
</feature>
<evidence type="ECO:0000313" key="5">
    <source>
        <dbReference type="EMBL" id="GGX63284.1"/>
    </source>
</evidence>
<feature type="domain" description="Glycosyl hydrolase family 13 catalytic" evidence="4">
    <location>
        <begin position="67"/>
        <end position="490"/>
    </location>
</feature>
<dbReference type="PIRSF" id="PIRSF003059">
    <property type="entry name" value="Sucrose_phosphorylase"/>
    <property type="match status" value="1"/>
</dbReference>
<keyword evidence="6" id="KW-1185">Reference proteome</keyword>
<dbReference type="Gene3D" id="2.60.40.1180">
    <property type="entry name" value="Golgi alpha-mannosidase II"/>
    <property type="match status" value="1"/>
</dbReference>
<evidence type="ECO:0000256" key="3">
    <source>
        <dbReference type="PIRSR" id="PIRSR003059-2"/>
    </source>
</evidence>
<feature type="binding site" evidence="3">
    <location>
        <begin position="346"/>
        <end position="347"/>
    </location>
    <ligand>
        <name>substrate</name>
    </ligand>
</feature>
<dbReference type="InterPro" id="IPR016377">
    <property type="entry name" value="Sucrose_GGa_phosphorylase-rel"/>
</dbReference>
<dbReference type="Pfam" id="PF00128">
    <property type="entry name" value="Alpha-amylase"/>
    <property type="match status" value="1"/>
</dbReference>
<proteinExistence type="predicted"/>
<dbReference type="InterPro" id="IPR045857">
    <property type="entry name" value="O16G_dom_2"/>
</dbReference>
<evidence type="ECO:0000256" key="2">
    <source>
        <dbReference type="ARBA" id="ARBA00022679"/>
    </source>
</evidence>
<dbReference type="GO" id="GO:0005975">
    <property type="term" value="P:carbohydrate metabolic process"/>
    <property type="evidence" value="ECO:0007669"/>
    <property type="project" value="InterPro"/>
</dbReference>
<dbReference type="PANTHER" id="PTHR38784:SF1">
    <property type="entry name" value="SUCROSE PHOSPHORYLASE"/>
    <property type="match status" value="1"/>
</dbReference>
<dbReference type="InterPro" id="IPR006047">
    <property type="entry name" value="GH13_cat_dom"/>
</dbReference>
<evidence type="ECO:0000259" key="4">
    <source>
        <dbReference type="SMART" id="SM00642"/>
    </source>
</evidence>
<dbReference type="Gene3D" id="3.90.400.10">
    <property type="entry name" value="Oligo-1,6-glucosidase, Domain 2"/>
    <property type="match status" value="1"/>
</dbReference>
<protein>
    <submittedName>
        <fullName evidence="5">Sucrose phosphorylase</fullName>
    </submittedName>
</protein>
<comment type="caution">
    <text evidence="5">The sequence shown here is derived from an EMBL/GenBank/DDBJ whole genome shotgun (WGS) entry which is preliminary data.</text>
</comment>
<reference evidence="5" key="2">
    <citation type="submission" date="2020-09" db="EMBL/GenBank/DDBJ databases">
        <authorList>
            <person name="Sun Q."/>
            <person name="Kim S."/>
        </authorList>
    </citation>
    <scope>NUCLEOTIDE SEQUENCE</scope>
    <source>
        <strain evidence="5">KCTC 22169</strain>
    </source>
</reference>
<dbReference type="Gene3D" id="3.20.20.80">
    <property type="entry name" value="Glycosidases"/>
    <property type="match status" value="1"/>
</dbReference>
<reference evidence="5" key="1">
    <citation type="journal article" date="2014" name="Int. J. Syst. Evol. Microbiol.">
        <title>Complete genome sequence of Corynebacterium casei LMG S-19264T (=DSM 44701T), isolated from a smear-ripened cheese.</title>
        <authorList>
            <consortium name="US DOE Joint Genome Institute (JGI-PGF)"/>
            <person name="Walter F."/>
            <person name="Albersmeier A."/>
            <person name="Kalinowski J."/>
            <person name="Ruckert C."/>
        </authorList>
    </citation>
    <scope>NUCLEOTIDE SEQUENCE</scope>
    <source>
        <strain evidence="5">KCTC 22169</strain>
    </source>
</reference>
<dbReference type="GO" id="GO:0016757">
    <property type="term" value="F:glycosyltransferase activity"/>
    <property type="evidence" value="ECO:0007669"/>
    <property type="project" value="UniProtKB-KW"/>
</dbReference>
<sequence>MTRPEDRLKTLRERARQRLAFLYGEERADDITGQLLGLVQRYQSAIHHHTRATGWDETDTLLITYGDAIRHRDEPGLLQLERFLEHFYPDRITNIHLLPFFPYSSDDGFSVIDFKQVRETVGHWDHIDALARRFGLMFDLVLNHCSRENLWFIDFIQNQEPGCNFFIELDPKTDLSRVTRPRSSPLLAPINTHRGTRHVWATFSEDQIDLNYANPDVLLAMMDIFLFYLSKGARLVRLDAVAFLWKQLGTSCIHLPETHEIVKLMRDIVDAVAPWVILVTETNVPHAENLSYFGDGDEAGMVYQFALPPLVLYTLNRGNADLLTNWAMSLAPPPEGGTYLNFTASHDGIGLRALEGMLPNYEVQSLLDCMHQFGGYVSMKANPDGRDTPYEINISYFDALRGTRTGSDQWQIERFLCSQTLMMSLQGIPAFYLQSLIAAPNDLAGVERTGRLRSINRKVWPWRELNPVMTDPRHPSHIVSTELNRRIELRQSLSAFHPDARQRVEDMGSALFVVRREGTNERVYAVFNVTTVAQTLSLDRLLAGRCDGEFRDVIGEETYRGDEDLVLQAYQGVWLVVT</sequence>
<evidence type="ECO:0000256" key="1">
    <source>
        <dbReference type="ARBA" id="ARBA00022676"/>
    </source>
</evidence>
<dbReference type="CDD" id="cd11356">
    <property type="entry name" value="AmyAc_Sucrose_phosphorylase-like_1"/>
    <property type="match status" value="1"/>
</dbReference>
<organism evidence="5 6">
    <name type="scientific">Saccharospirillum salsuginis</name>
    <dbReference type="NCBI Taxonomy" id="418750"/>
    <lineage>
        <taxon>Bacteria</taxon>
        <taxon>Pseudomonadati</taxon>
        <taxon>Pseudomonadota</taxon>
        <taxon>Gammaproteobacteria</taxon>
        <taxon>Oceanospirillales</taxon>
        <taxon>Saccharospirillaceae</taxon>
        <taxon>Saccharospirillum</taxon>
    </lineage>
</organism>
<dbReference type="EMBL" id="BMXR01000008">
    <property type="protein sequence ID" value="GGX63284.1"/>
    <property type="molecule type" value="Genomic_DNA"/>
</dbReference>
<keyword evidence="2" id="KW-0808">Transferase</keyword>
<feature type="binding site" evidence="3">
    <location>
        <position position="453"/>
    </location>
    <ligand>
        <name>substrate</name>
    </ligand>
</feature>
<gene>
    <name evidence="5" type="ORF">GCM10007392_33970</name>
</gene>
<keyword evidence="1" id="KW-0328">Glycosyltransferase</keyword>
<dbReference type="RefSeq" id="WP_189610863.1">
    <property type="nucleotide sequence ID" value="NZ_BMXR01000008.1"/>
</dbReference>
<feature type="binding site" evidence="3">
    <location>
        <position position="106"/>
    </location>
    <ligand>
        <name>substrate</name>
    </ligand>
</feature>
<dbReference type="SUPFAM" id="SSF51445">
    <property type="entry name" value="(Trans)glycosidases"/>
    <property type="match status" value="1"/>
</dbReference>
<dbReference type="InterPro" id="IPR013780">
    <property type="entry name" value="Glyco_hydro_b"/>
</dbReference>
<dbReference type="PANTHER" id="PTHR38784">
    <property type="entry name" value="SUCROSE PHOSPHORYLASE"/>
    <property type="match status" value="1"/>
</dbReference>
<dbReference type="InterPro" id="IPR017853">
    <property type="entry name" value="GH"/>
</dbReference>
<dbReference type="Proteomes" id="UP000626148">
    <property type="component" value="Unassembled WGS sequence"/>
</dbReference>
<name>A0A918NF50_9GAMM</name>
<dbReference type="InterPro" id="IPR033746">
    <property type="entry name" value="GGa_phosphorylase"/>
</dbReference>
<feature type="binding site" evidence="3">
    <location>
        <position position="144"/>
    </location>
    <ligand>
        <name>substrate</name>
    </ligand>
</feature>
<dbReference type="AlphaFoldDB" id="A0A918NF50"/>
<dbReference type="SMART" id="SM00642">
    <property type="entry name" value="Aamy"/>
    <property type="match status" value="1"/>
</dbReference>
<accession>A0A918NF50</accession>